<dbReference type="Pfam" id="PF00153">
    <property type="entry name" value="Mito_carr"/>
    <property type="match status" value="3"/>
</dbReference>
<dbReference type="InterPro" id="IPR023395">
    <property type="entry name" value="MCP_dom_sf"/>
</dbReference>
<sequence>MSQKSLVRLTPSRVSFKEPSHSSSGSQSWSFLEDEDGPKSWKAIEKLNCEVLTSNDSNDPSYTKFELPYYVVCRHRIRRRVAKLRRQFECQLQYIGDSSSRALNYVRLARALSTPVLRPLQKSQIVSMNLEERYRLGQSGFISIFYSVGSNPLQLWDKQVSFESGAHGKAVSRQSRDIHHDAPHARRVGLTTSLFRVISGGSTCEGPGMFQVKNGHIRRVVDDEVRSLVLEISGTNVATTYITCPIKPRLSLGIKLPFLVMIIKNMKKYFTFEIQILDDKDMHRRFRVSNFQSTTKVRPFCTTMPIGLSSGWNQVQFNLADFTKRAYGIDLFQACKSYQIVLGSTYLETTRVQIHANVRIRRIYFSDVLYSDDELPNEYKLFLPTPGTQTAARPTKTEKKESIPKEKRDSRKLSGDQAAALDQEIPSGALPSPESPELEGLEMLPPSEAATDEPPSEPMSEAVEPPSERMEEMTVTAEPTTEEPTATTEPLTTEPTTEAPSEAPPEAPAEGGEAVEELQPVVEPEFIKEEVAPLEAGPPEESAMVEERQSMVIEEKRSVVAEETVVLEERQSVTGAPPPPEEAPPAEPSLAEEPIAEELPAEESKECGFAALSTYEQGMTTMVEPPPEFIKTIEWEMMDKTKFFPLSMLSSFTVRCALYPLTLIKTRLQIQKHNDVYTGMFDAYGKIYRYEGIAGLYKGFWVSSVQIVSGVVYISIYEGIRHLLAQRNVDSRVRALVAGGTASVFSQTIIVPFDVLSQHLMMMGVHSNGNKEAFDTLRLALKPGTSKFTITLEIAKEIYRQDGIAGFYRGYLASLANYVPNSALWWGFYQFYQDELHNIMPSWVSHLFIQTMAGTLGGFSTVIITNPLDIVRARLQVQRLESMRQAFKDLWVEEGLRMFSKGLSARLIQSATFSFSIILGYETIKRVSVNDEYKKYVRW</sequence>
<evidence type="ECO:0000256" key="5">
    <source>
        <dbReference type="ARBA" id="ARBA00022737"/>
    </source>
</evidence>
<dbReference type="PANTHER" id="PTHR46314">
    <property type="entry name" value="SOLUTE CARRIER FAMILY 25 MEMBER 44"/>
    <property type="match status" value="1"/>
</dbReference>
<evidence type="ECO:0000256" key="7">
    <source>
        <dbReference type="PROSITE-ProRule" id="PRU00282"/>
    </source>
</evidence>
<feature type="region of interest" description="Disordered" evidence="8">
    <location>
        <begin position="1"/>
        <end position="34"/>
    </location>
</feature>
<dbReference type="InterPro" id="IPR002067">
    <property type="entry name" value="MCP"/>
</dbReference>
<comment type="subcellular location">
    <subcellularLocation>
        <location evidence="1">Membrane</location>
        <topology evidence="1">Multi-pass membrane protein</topology>
    </subcellularLocation>
</comment>
<keyword evidence="6 7" id="KW-0472">Membrane</keyword>
<evidence type="ECO:0000256" key="6">
    <source>
        <dbReference type="ARBA" id="ARBA00023136"/>
    </source>
</evidence>
<dbReference type="InterPro" id="IPR018108">
    <property type="entry name" value="MCP_transmembrane"/>
</dbReference>
<dbReference type="PROSITE" id="PS50920">
    <property type="entry name" value="SOLCAR"/>
    <property type="match status" value="3"/>
</dbReference>
<organism evidence="10 11">
    <name type="scientific">Tenebrio molitor</name>
    <name type="common">Yellow mealworm beetle</name>
    <dbReference type="NCBI Taxonomy" id="7067"/>
    <lineage>
        <taxon>Eukaryota</taxon>
        <taxon>Metazoa</taxon>
        <taxon>Ecdysozoa</taxon>
        <taxon>Arthropoda</taxon>
        <taxon>Hexapoda</taxon>
        <taxon>Insecta</taxon>
        <taxon>Pterygota</taxon>
        <taxon>Neoptera</taxon>
        <taxon>Endopterygota</taxon>
        <taxon>Coleoptera</taxon>
        <taxon>Polyphaga</taxon>
        <taxon>Cucujiformia</taxon>
        <taxon>Tenebrionidae</taxon>
        <taxon>Tenebrio</taxon>
    </lineage>
</organism>
<dbReference type="InterPro" id="IPR032004">
    <property type="entry name" value="DUF4790"/>
</dbReference>
<feature type="repeat" description="Solcar" evidence="7">
    <location>
        <begin position="845"/>
        <end position="927"/>
    </location>
</feature>
<feature type="compositionally biased region" description="Pro residues" evidence="8">
    <location>
        <begin position="576"/>
        <end position="587"/>
    </location>
</feature>
<gene>
    <name evidence="10" type="ORF">GEV33_010882</name>
</gene>
<feature type="region of interest" description="Disordered" evidence="8">
    <location>
        <begin position="569"/>
        <end position="590"/>
    </location>
</feature>
<feature type="domain" description="CFA20" evidence="9">
    <location>
        <begin position="211"/>
        <end position="382"/>
    </location>
</feature>
<accession>A0A8J6HC22</accession>
<dbReference type="Proteomes" id="UP000719412">
    <property type="component" value="Unassembled WGS sequence"/>
</dbReference>
<evidence type="ECO:0000259" key="9">
    <source>
        <dbReference type="Pfam" id="PF05018"/>
    </source>
</evidence>
<evidence type="ECO:0000256" key="1">
    <source>
        <dbReference type="ARBA" id="ARBA00004141"/>
    </source>
</evidence>
<keyword evidence="3" id="KW-0813">Transport</keyword>
<comment type="similarity">
    <text evidence="2">Belongs to the mitochondrial carrier (TC 2.A.29) family.</text>
</comment>
<dbReference type="InterPro" id="IPR007714">
    <property type="entry name" value="CFA20_dom"/>
</dbReference>
<feature type="compositionally biased region" description="Low complexity" evidence="8">
    <location>
        <begin position="473"/>
        <end position="501"/>
    </location>
</feature>
<reference evidence="10" key="2">
    <citation type="submission" date="2021-08" db="EMBL/GenBank/DDBJ databases">
        <authorList>
            <person name="Eriksson T."/>
        </authorList>
    </citation>
    <scope>NUCLEOTIDE SEQUENCE</scope>
    <source>
        <strain evidence="10">Stoneville</strain>
        <tissue evidence="10">Whole head</tissue>
    </source>
</reference>
<feature type="compositionally biased region" description="Low complexity" evidence="8">
    <location>
        <begin position="21"/>
        <end position="30"/>
    </location>
</feature>
<keyword evidence="11" id="KW-1185">Reference proteome</keyword>
<dbReference type="GO" id="GO:0005739">
    <property type="term" value="C:mitochondrion"/>
    <property type="evidence" value="ECO:0007669"/>
    <property type="project" value="InterPro"/>
</dbReference>
<evidence type="ECO:0000313" key="10">
    <source>
        <dbReference type="EMBL" id="KAH0811905.1"/>
    </source>
</evidence>
<dbReference type="SUPFAM" id="SSF103506">
    <property type="entry name" value="Mitochondrial carrier"/>
    <property type="match status" value="1"/>
</dbReference>
<keyword evidence="4 7" id="KW-0812">Transmembrane</keyword>
<reference evidence="10" key="1">
    <citation type="journal article" date="2020" name="J Insects Food Feed">
        <title>The yellow mealworm (Tenebrio molitor) genome: a resource for the emerging insects as food and feed industry.</title>
        <authorList>
            <person name="Eriksson T."/>
            <person name="Andere A."/>
            <person name="Kelstrup H."/>
            <person name="Emery V."/>
            <person name="Picard C."/>
        </authorList>
    </citation>
    <scope>NUCLEOTIDE SEQUENCE</scope>
    <source>
        <strain evidence="10">Stoneville</strain>
        <tissue evidence="10">Whole head</tissue>
    </source>
</reference>
<feature type="compositionally biased region" description="Basic and acidic residues" evidence="8">
    <location>
        <begin position="395"/>
        <end position="414"/>
    </location>
</feature>
<dbReference type="EMBL" id="JABDTM020026462">
    <property type="protein sequence ID" value="KAH0811905.1"/>
    <property type="molecule type" value="Genomic_DNA"/>
</dbReference>
<evidence type="ECO:0000256" key="8">
    <source>
        <dbReference type="SAM" id="MobiDB-lite"/>
    </source>
</evidence>
<dbReference type="PRINTS" id="PR00926">
    <property type="entry name" value="MITOCARRIER"/>
</dbReference>
<comment type="caution">
    <text evidence="10">The sequence shown here is derived from an EMBL/GenBank/DDBJ whole genome shotgun (WGS) entry which is preliminary data.</text>
</comment>
<feature type="repeat" description="Solcar" evidence="7">
    <location>
        <begin position="638"/>
        <end position="723"/>
    </location>
</feature>
<evidence type="ECO:0000256" key="4">
    <source>
        <dbReference type="ARBA" id="ARBA00022692"/>
    </source>
</evidence>
<keyword evidence="5" id="KW-0677">Repeat</keyword>
<dbReference type="Pfam" id="PF16037">
    <property type="entry name" value="DUF4790"/>
    <property type="match status" value="1"/>
</dbReference>
<name>A0A8J6HC22_TENMO</name>
<evidence type="ECO:0000256" key="2">
    <source>
        <dbReference type="ARBA" id="ARBA00006375"/>
    </source>
</evidence>
<dbReference type="PANTHER" id="PTHR46314:SF2">
    <property type="entry name" value="SOLUTE CARRIER FAMILY 25 MEMBER 44"/>
    <property type="match status" value="1"/>
</dbReference>
<proteinExistence type="inferred from homology"/>
<dbReference type="InterPro" id="IPR042164">
    <property type="entry name" value="SLC25A44"/>
</dbReference>
<dbReference type="Gene3D" id="1.50.40.10">
    <property type="entry name" value="Mitochondrial carrier domain"/>
    <property type="match status" value="2"/>
</dbReference>
<feature type="region of interest" description="Disordered" evidence="8">
    <location>
        <begin position="381"/>
        <end position="517"/>
    </location>
</feature>
<feature type="repeat" description="Solcar" evidence="7">
    <location>
        <begin position="730"/>
        <end position="835"/>
    </location>
</feature>
<dbReference type="GO" id="GO:0016020">
    <property type="term" value="C:membrane"/>
    <property type="evidence" value="ECO:0007669"/>
    <property type="project" value="UniProtKB-SubCell"/>
</dbReference>
<dbReference type="GO" id="GO:0009083">
    <property type="term" value="P:branched-chain amino acid catabolic process"/>
    <property type="evidence" value="ECO:0007669"/>
    <property type="project" value="InterPro"/>
</dbReference>
<dbReference type="GO" id="GO:0015658">
    <property type="term" value="F:branched-chain amino acid transmembrane transporter activity"/>
    <property type="evidence" value="ECO:0007669"/>
    <property type="project" value="InterPro"/>
</dbReference>
<dbReference type="Pfam" id="PF05018">
    <property type="entry name" value="CFA20_dom"/>
    <property type="match status" value="1"/>
</dbReference>
<evidence type="ECO:0000256" key="3">
    <source>
        <dbReference type="ARBA" id="ARBA00022448"/>
    </source>
</evidence>
<protein>
    <recommendedName>
        <fullName evidence="9">CFA20 domain-containing protein</fullName>
    </recommendedName>
</protein>
<dbReference type="AlphaFoldDB" id="A0A8J6HC22"/>
<evidence type="ECO:0000313" key="11">
    <source>
        <dbReference type="Proteomes" id="UP000719412"/>
    </source>
</evidence>